<evidence type="ECO:0000313" key="1">
    <source>
        <dbReference type="EMBL" id="KAG1791074.1"/>
    </source>
</evidence>
<gene>
    <name evidence="1" type="ORF">HD556DRAFT_663696</name>
</gene>
<protein>
    <submittedName>
        <fullName evidence="1">Uncharacterized protein</fullName>
    </submittedName>
</protein>
<dbReference type="OrthoDB" id="2689990at2759"/>
<sequence>MSSLPPPVSYADEVQASFSRLTAGLDLLDPSVRARVHLAFRDHAAVIDVEALLPELPPTITPSAARGFPPLPTVLPALPAGNLPLPPSRSLLPGINLGGLSSLLGGHSSAAHRSLPSAPMQLRGNTLPESKVVATALRNNWAVHIPLSAFSTKSLLQLGSSSRSQSDSDQSLSVKEGILTVSAPYFDGKSERTLTVEEWSHAWPRLVSMIRRYLPGDHAAAIADSWESHFSSLFARYDFFVNFPLYLKYDIHVRQSFMHNHTFTPSEWQEEVWRAIVQEHNTPALQPSFSSFPAMARNSATSSSFQNTSLLASTPKVSAPTPFRASQAQPSSHKCIFCGKTECRSCACGTTCTSFVSLDSSNVWTTSAGEQVCFRFNGRGCSRAESDCGRRHLCIRCGGSHSSQTCSQ</sequence>
<comment type="caution">
    <text evidence="1">The sequence shown here is derived from an EMBL/GenBank/DDBJ whole genome shotgun (WGS) entry which is preliminary data.</text>
</comment>
<dbReference type="Proteomes" id="UP000719766">
    <property type="component" value="Unassembled WGS sequence"/>
</dbReference>
<dbReference type="EMBL" id="JABBWE010000045">
    <property type="protein sequence ID" value="KAG1791074.1"/>
    <property type="molecule type" value="Genomic_DNA"/>
</dbReference>
<accession>A0A9P7AK38</accession>
<dbReference type="AlphaFoldDB" id="A0A9P7AK38"/>
<evidence type="ECO:0000313" key="2">
    <source>
        <dbReference type="Proteomes" id="UP000719766"/>
    </source>
</evidence>
<proteinExistence type="predicted"/>
<dbReference type="RefSeq" id="XP_041157984.1">
    <property type="nucleotide sequence ID" value="XM_041311242.1"/>
</dbReference>
<dbReference type="GeneID" id="64605006"/>
<name>A0A9P7AK38_9AGAM</name>
<reference evidence="1" key="1">
    <citation type="journal article" date="2020" name="New Phytol.">
        <title>Comparative genomics reveals dynamic genome evolution in host specialist ectomycorrhizal fungi.</title>
        <authorList>
            <person name="Lofgren L.A."/>
            <person name="Nguyen N.H."/>
            <person name="Vilgalys R."/>
            <person name="Ruytinx J."/>
            <person name="Liao H.L."/>
            <person name="Branco S."/>
            <person name="Kuo A."/>
            <person name="LaButti K."/>
            <person name="Lipzen A."/>
            <person name="Andreopoulos W."/>
            <person name="Pangilinan J."/>
            <person name="Riley R."/>
            <person name="Hundley H."/>
            <person name="Na H."/>
            <person name="Barry K."/>
            <person name="Grigoriev I.V."/>
            <person name="Stajich J.E."/>
            <person name="Kennedy P.G."/>
        </authorList>
    </citation>
    <scope>NUCLEOTIDE SEQUENCE</scope>
    <source>
        <strain evidence="1">S12</strain>
    </source>
</reference>
<organism evidence="1 2">
    <name type="scientific">Suillus plorans</name>
    <dbReference type="NCBI Taxonomy" id="116603"/>
    <lineage>
        <taxon>Eukaryota</taxon>
        <taxon>Fungi</taxon>
        <taxon>Dikarya</taxon>
        <taxon>Basidiomycota</taxon>
        <taxon>Agaricomycotina</taxon>
        <taxon>Agaricomycetes</taxon>
        <taxon>Agaricomycetidae</taxon>
        <taxon>Boletales</taxon>
        <taxon>Suillineae</taxon>
        <taxon>Suillaceae</taxon>
        <taxon>Suillus</taxon>
    </lineage>
</organism>
<keyword evidence="2" id="KW-1185">Reference proteome</keyword>